<evidence type="ECO:0000256" key="1">
    <source>
        <dbReference type="SAM" id="SignalP"/>
    </source>
</evidence>
<dbReference type="AlphaFoldDB" id="A0A8H7ZMV9"/>
<organism evidence="2 3">
    <name type="scientific">Olpidium bornovanus</name>
    <dbReference type="NCBI Taxonomy" id="278681"/>
    <lineage>
        <taxon>Eukaryota</taxon>
        <taxon>Fungi</taxon>
        <taxon>Fungi incertae sedis</taxon>
        <taxon>Olpidiomycota</taxon>
        <taxon>Olpidiomycotina</taxon>
        <taxon>Olpidiomycetes</taxon>
        <taxon>Olpidiales</taxon>
        <taxon>Olpidiaceae</taxon>
        <taxon>Olpidium</taxon>
    </lineage>
</organism>
<proteinExistence type="predicted"/>
<protein>
    <recommendedName>
        <fullName evidence="4">Secreted protein</fullName>
    </recommendedName>
</protein>
<feature type="signal peptide" evidence="1">
    <location>
        <begin position="1"/>
        <end position="24"/>
    </location>
</feature>
<feature type="chain" id="PRO_5034411330" description="Secreted protein" evidence="1">
    <location>
        <begin position="25"/>
        <end position="104"/>
    </location>
</feature>
<evidence type="ECO:0000313" key="2">
    <source>
        <dbReference type="EMBL" id="KAG5456016.1"/>
    </source>
</evidence>
<keyword evidence="3" id="KW-1185">Reference proteome</keyword>
<feature type="non-terminal residue" evidence="2">
    <location>
        <position position="104"/>
    </location>
</feature>
<evidence type="ECO:0008006" key="4">
    <source>
        <dbReference type="Google" id="ProtNLM"/>
    </source>
</evidence>
<sequence length="104" mass="11444">MLGLSFLFPSLVLFVSVPSPPRHASRQRENAVENPPFHPPAAFRLFDLGCPSCRLFIRFPRSPSSLRRKLSIHDERSSPACHGAPGFRKRGVALLSTPGVLPVS</sequence>
<gene>
    <name evidence="2" type="ORF">BJ554DRAFT_4361</name>
</gene>
<accession>A0A8H7ZMV9</accession>
<reference evidence="2 3" key="1">
    <citation type="journal article" name="Sci. Rep.">
        <title>Genome-scale phylogenetic analyses confirm Olpidium as the closest living zoosporic fungus to the non-flagellated, terrestrial fungi.</title>
        <authorList>
            <person name="Chang Y."/>
            <person name="Rochon D."/>
            <person name="Sekimoto S."/>
            <person name="Wang Y."/>
            <person name="Chovatia M."/>
            <person name="Sandor L."/>
            <person name="Salamov A."/>
            <person name="Grigoriev I.V."/>
            <person name="Stajich J.E."/>
            <person name="Spatafora J.W."/>
        </authorList>
    </citation>
    <scope>NUCLEOTIDE SEQUENCE [LARGE SCALE GENOMIC DNA]</scope>
    <source>
        <strain evidence="2">S191</strain>
    </source>
</reference>
<evidence type="ECO:0000313" key="3">
    <source>
        <dbReference type="Proteomes" id="UP000673691"/>
    </source>
</evidence>
<comment type="caution">
    <text evidence="2">The sequence shown here is derived from an EMBL/GenBank/DDBJ whole genome shotgun (WGS) entry which is preliminary data.</text>
</comment>
<name>A0A8H7ZMV9_9FUNG</name>
<dbReference type="Proteomes" id="UP000673691">
    <property type="component" value="Unassembled WGS sequence"/>
</dbReference>
<keyword evidence="1" id="KW-0732">Signal</keyword>
<dbReference type="EMBL" id="JAEFCI010012419">
    <property type="protein sequence ID" value="KAG5456016.1"/>
    <property type="molecule type" value="Genomic_DNA"/>
</dbReference>